<gene>
    <name evidence="2" type="ORF">DSM112329_00324</name>
</gene>
<dbReference type="AlphaFoldDB" id="A0AAU7APH8"/>
<accession>A0AAU7APH8</accession>
<name>A0AAU7APH8_9ACTN</name>
<organism evidence="2">
    <name type="scientific">Paraconexibacter sp. AEG42_29</name>
    <dbReference type="NCBI Taxonomy" id="2997339"/>
    <lineage>
        <taxon>Bacteria</taxon>
        <taxon>Bacillati</taxon>
        <taxon>Actinomycetota</taxon>
        <taxon>Thermoleophilia</taxon>
        <taxon>Solirubrobacterales</taxon>
        <taxon>Paraconexibacteraceae</taxon>
        <taxon>Paraconexibacter</taxon>
    </lineage>
</organism>
<evidence type="ECO:0000313" key="2">
    <source>
        <dbReference type="EMBL" id="XAY03506.1"/>
    </source>
</evidence>
<evidence type="ECO:0000256" key="1">
    <source>
        <dbReference type="SAM" id="SignalP"/>
    </source>
</evidence>
<dbReference type="EMBL" id="CP114014">
    <property type="protein sequence ID" value="XAY03506.1"/>
    <property type="molecule type" value="Genomic_DNA"/>
</dbReference>
<dbReference type="KEGG" id="parq:DSM112329_00324"/>
<protein>
    <submittedName>
        <fullName evidence="2">Uncharacterized protein</fullName>
    </submittedName>
</protein>
<feature type="signal peptide" evidence="1">
    <location>
        <begin position="1"/>
        <end position="21"/>
    </location>
</feature>
<reference evidence="2" key="1">
    <citation type="submission" date="2022-12" db="EMBL/GenBank/DDBJ databases">
        <title>Paraconexibacter alkalitolerans sp. nov. and Baekduia alba sp. nov., isolated from soil and emended description of the genera Paraconexibacter (Chun et al., 2020) and Baekduia (An et al., 2020).</title>
        <authorList>
            <person name="Vieira S."/>
            <person name="Huber K.J."/>
            <person name="Geppert A."/>
            <person name="Wolf J."/>
            <person name="Neumann-Schaal M."/>
            <person name="Muesken M."/>
            <person name="Overmann J."/>
        </authorList>
    </citation>
    <scope>NUCLEOTIDE SEQUENCE</scope>
    <source>
        <strain evidence="2">AEG42_29</strain>
    </source>
</reference>
<keyword evidence="1" id="KW-0732">Signal</keyword>
<feature type="chain" id="PRO_5043537417" evidence="1">
    <location>
        <begin position="22"/>
        <end position="366"/>
    </location>
</feature>
<dbReference type="RefSeq" id="WP_354700062.1">
    <property type="nucleotide sequence ID" value="NZ_CP114014.1"/>
</dbReference>
<proteinExistence type="predicted"/>
<sequence length="366" mass="37609">MYRVSSLVLAVAALALGGAVAATPASAGSLSTANTCRWSIDDYYRDLPIELAGSAAPAPVAPGRQATLSSATVRSRLPDWVPEYGFNLGLLHEGRNDIAATVWVATAGTGTAAARVSTATVTAATTITLDAQGNPKGTPLDVAVPLPDSLWTAPGGGTLAFAQAGPGTLPRLPLGPGGRLQQPGGSVVIQAALDKDVKITLDCHPGVSRQRGTTFDTVAAGAFESLVVQEPVVGQPAPLPVPPGPTSAPAGATVPAASVLSTALRVRGRTDVPVAVACGPGTGACFGTVELRTVAPQRIGRRVATRVVGRATFALPAGRRRSLELALTDEARILLRRRPSVAVRVRLVRRDAPLLVWASRQLVLRR</sequence>